<feature type="transmembrane region" description="Helical" evidence="1">
    <location>
        <begin position="115"/>
        <end position="134"/>
    </location>
</feature>
<feature type="transmembrane region" description="Helical" evidence="1">
    <location>
        <begin position="271"/>
        <end position="294"/>
    </location>
</feature>
<reference evidence="2 3" key="1">
    <citation type="submission" date="2018-04" db="EMBL/GenBank/DDBJ databases">
        <title>Novel Campyloabacter and Helicobacter Species and Strains.</title>
        <authorList>
            <person name="Mannion A.J."/>
            <person name="Shen Z."/>
            <person name="Fox J.G."/>
        </authorList>
    </citation>
    <scope>NUCLEOTIDE SEQUENCE [LARGE SCALE GENOMIC DNA]</scope>
    <source>
        <strain evidence="2 3">MIT 97-5075</strain>
    </source>
</reference>
<feature type="transmembrane region" description="Helical" evidence="1">
    <location>
        <begin position="300"/>
        <end position="319"/>
    </location>
</feature>
<feature type="transmembrane region" description="Helical" evidence="1">
    <location>
        <begin position="215"/>
        <end position="234"/>
    </location>
</feature>
<feature type="transmembrane region" description="Helical" evidence="1">
    <location>
        <begin position="182"/>
        <end position="203"/>
    </location>
</feature>
<keyword evidence="1" id="KW-0472">Membrane</keyword>
<sequence>MKHFYSSFFITIIGLSIAFSLGSWQAACICALLSILEVSLSFDNAVVNAKVLHTMDIKWRKRFIYWGIPIAVFGMRFIFPIVIVSVAGQMGFYDTLHIAIHNPEKYHKALENNIAQVYAFGGAFLIMVFLHFFFDSTREEQWLTWIESNPLTKKLANIPNISLLCASSIGVILLLLTKEYMIGVAYFSALLLYLLLSAFSSTLGDSGVRSGLMGFLYLEVLDASFSFDGVIGAFALSNDIFIIMIGLGVGAMFVRSITLYLVEKQTLQEYIYLEHGAHYAICALACIMLLKIFIEISEVITGLIGIGFIALAFICSKLAQSKIK</sequence>
<keyword evidence="1" id="KW-0812">Transmembrane</keyword>
<proteinExistence type="predicted"/>
<keyword evidence="1" id="KW-1133">Transmembrane helix</keyword>
<dbReference type="PANTHER" id="PTHR30238">
    <property type="entry name" value="MEMBRANE BOUND PREDICTED REDOX MODULATOR"/>
    <property type="match status" value="1"/>
</dbReference>
<dbReference type="NCBIfam" id="NF010619">
    <property type="entry name" value="PRK14013.2-5"/>
    <property type="match status" value="1"/>
</dbReference>
<dbReference type="RefSeq" id="WP_104763790.1">
    <property type="nucleotide sequence ID" value="NZ_FZPM01000035.1"/>
</dbReference>
<gene>
    <name evidence="2" type="ORF">CQA66_03240</name>
</gene>
<name>A0A3D8J7Q3_9HELI</name>
<dbReference type="Pfam" id="PF04332">
    <property type="entry name" value="DUF475"/>
    <property type="match status" value="1"/>
</dbReference>
<dbReference type="OrthoDB" id="8533002at2"/>
<evidence type="ECO:0000313" key="3">
    <source>
        <dbReference type="Proteomes" id="UP000256424"/>
    </source>
</evidence>
<feature type="transmembrane region" description="Helical" evidence="1">
    <location>
        <begin position="63"/>
        <end position="87"/>
    </location>
</feature>
<dbReference type="Proteomes" id="UP000256424">
    <property type="component" value="Unassembled WGS sequence"/>
</dbReference>
<protein>
    <submittedName>
        <fullName evidence="2">DUF475 domain-containing protein</fullName>
    </submittedName>
</protein>
<evidence type="ECO:0000256" key="1">
    <source>
        <dbReference type="SAM" id="Phobius"/>
    </source>
</evidence>
<accession>A0A3D8J7Q3</accession>
<organism evidence="2 3">
    <name type="scientific">Helicobacter aurati</name>
    <dbReference type="NCBI Taxonomy" id="137778"/>
    <lineage>
        <taxon>Bacteria</taxon>
        <taxon>Pseudomonadati</taxon>
        <taxon>Campylobacterota</taxon>
        <taxon>Epsilonproteobacteria</taxon>
        <taxon>Campylobacterales</taxon>
        <taxon>Helicobacteraceae</taxon>
        <taxon>Helicobacter</taxon>
    </lineage>
</organism>
<evidence type="ECO:0000313" key="2">
    <source>
        <dbReference type="EMBL" id="RDU72914.1"/>
    </source>
</evidence>
<dbReference type="AlphaFoldDB" id="A0A3D8J7Q3"/>
<dbReference type="PANTHER" id="PTHR30238:SF4">
    <property type="entry name" value="SLL1022 PROTEIN"/>
    <property type="match status" value="1"/>
</dbReference>
<comment type="caution">
    <text evidence="2">The sequence shown here is derived from an EMBL/GenBank/DDBJ whole genome shotgun (WGS) entry which is preliminary data.</text>
</comment>
<keyword evidence="3" id="KW-1185">Reference proteome</keyword>
<feature type="transmembrane region" description="Helical" evidence="1">
    <location>
        <begin position="12"/>
        <end position="42"/>
    </location>
</feature>
<feature type="transmembrane region" description="Helical" evidence="1">
    <location>
        <begin position="240"/>
        <end position="262"/>
    </location>
</feature>
<dbReference type="InterPro" id="IPR007427">
    <property type="entry name" value="DUF475"/>
</dbReference>
<dbReference type="EMBL" id="NXLW01000004">
    <property type="protein sequence ID" value="RDU72914.1"/>
    <property type="molecule type" value="Genomic_DNA"/>
</dbReference>
<feature type="transmembrane region" description="Helical" evidence="1">
    <location>
        <begin position="155"/>
        <end position="176"/>
    </location>
</feature>